<dbReference type="PANTHER" id="PTHR12320:SF1">
    <property type="entry name" value="PROTEIN PHOSPHATASE PTC7 HOMOLOG"/>
    <property type="match status" value="1"/>
</dbReference>
<dbReference type="STRING" id="441375.B6AF53"/>
<evidence type="ECO:0000313" key="4">
    <source>
        <dbReference type="Proteomes" id="UP000001460"/>
    </source>
</evidence>
<dbReference type="InterPro" id="IPR039123">
    <property type="entry name" value="PPTC7"/>
</dbReference>
<keyword evidence="1" id="KW-0904">Protein phosphatase</keyword>
<dbReference type="EMBL" id="DS989730">
    <property type="protein sequence ID" value="EEA06820.1"/>
    <property type="molecule type" value="Genomic_DNA"/>
</dbReference>
<dbReference type="eggNOG" id="KOG1379">
    <property type="taxonomic scope" value="Eukaryota"/>
</dbReference>
<organism evidence="3 4">
    <name type="scientific">Cryptosporidium muris (strain RN66)</name>
    <dbReference type="NCBI Taxonomy" id="441375"/>
    <lineage>
        <taxon>Eukaryota</taxon>
        <taxon>Sar</taxon>
        <taxon>Alveolata</taxon>
        <taxon>Apicomplexa</taxon>
        <taxon>Conoidasida</taxon>
        <taxon>Coccidia</taxon>
        <taxon>Eucoccidiorida</taxon>
        <taxon>Eimeriorina</taxon>
        <taxon>Cryptosporidiidae</taxon>
        <taxon>Cryptosporidium</taxon>
    </lineage>
</organism>
<gene>
    <name evidence="3" type="ORF">CMU_014960</name>
</gene>
<dbReference type="InterPro" id="IPR001932">
    <property type="entry name" value="PPM-type_phosphatase-like_dom"/>
</dbReference>
<sequence>MCKFQKSNTENKGLSEIFVEFLQGLTNEKYLGEEKICRHAKHVLRAYMKLNIANKFAKSPKYDLKTCQTFESPNICSISPTRATVSPVSSDSLNSCNTYSTSLRHRNYLSSDLEKEITCKFARLNKSLNEGYDSMESPDKFIDFDYQEGYIPSDQNTAETRSCHSLYRIATNSTSISPQNSDEGMRKLNNALREDKLRRISTHSSRTWPSAVTSHLQGLDIFLKIATYIPPTKRPNRSLRLSIGSCYRPHPSKIHYGGEDAHFYDDNIMCIADGVGEWANFGINPRAFADELVAGVNIAATSMFNVIKDKNINNSIESSVKSKDAILVNRNLNVEDTDEFTLKSDKSEYIYSEKSKTHLGLAEKSTQLKSADYSLQGNNIKEKIEIDNLSINLNPNKKCSVKNEFNVTTYNDEVSTRVELIEPLNNSLIYAQYLLEEGYRNTKSFGSSTILVAYFDTLMSNLGISYLGDSGIIILRRIPDTFRMGIVYRSIMQQHSFNCPYQLSKLPQKEDLPLLQKRGLLQFIKLMQNRSDVPQDLPVHTIKKSLNLMEGDLVIIGTDGLFDNLFDYEICSILNGAVSPYEASSLFLDASLATSSQNIAMALTNAAFIKSLDPKAKTPFNKQWASDNSKSFPFCNIGGKLDDITVVAAWVVASNIGVSKMKSF</sequence>
<dbReference type="GO" id="GO:0046872">
    <property type="term" value="F:metal ion binding"/>
    <property type="evidence" value="ECO:0007669"/>
    <property type="project" value="UniProtKB-UniRule"/>
</dbReference>
<proteinExistence type="inferred from homology"/>
<dbReference type="PANTHER" id="PTHR12320">
    <property type="entry name" value="PROTEIN PHOSPHATASE 2C"/>
    <property type="match status" value="1"/>
</dbReference>
<dbReference type="AlphaFoldDB" id="B6AF53"/>
<comment type="cofactor">
    <cofactor evidence="1">
        <name>Mg(2+)</name>
        <dbReference type="ChEBI" id="CHEBI:18420"/>
    </cofactor>
</comment>
<comment type="catalytic activity">
    <reaction evidence="1">
        <text>O-phospho-L-threonyl-[protein] + H2O = L-threonyl-[protein] + phosphate</text>
        <dbReference type="Rhea" id="RHEA:47004"/>
        <dbReference type="Rhea" id="RHEA-COMP:11060"/>
        <dbReference type="Rhea" id="RHEA-COMP:11605"/>
        <dbReference type="ChEBI" id="CHEBI:15377"/>
        <dbReference type="ChEBI" id="CHEBI:30013"/>
        <dbReference type="ChEBI" id="CHEBI:43474"/>
        <dbReference type="ChEBI" id="CHEBI:61977"/>
        <dbReference type="EC" id="3.1.3.16"/>
    </reaction>
</comment>
<dbReference type="Proteomes" id="UP000001460">
    <property type="component" value="Unassembled WGS sequence"/>
</dbReference>
<evidence type="ECO:0000259" key="2">
    <source>
        <dbReference type="PROSITE" id="PS51746"/>
    </source>
</evidence>
<feature type="domain" description="PPM-type phosphatase" evidence="2">
    <location>
        <begin position="242"/>
        <end position="651"/>
    </location>
</feature>
<evidence type="ECO:0000313" key="3">
    <source>
        <dbReference type="EMBL" id="EEA06820.1"/>
    </source>
</evidence>
<dbReference type="RefSeq" id="XP_002141169.1">
    <property type="nucleotide sequence ID" value="XM_002141133.1"/>
</dbReference>
<keyword evidence="1" id="KW-0378">Hydrolase</keyword>
<dbReference type="SUPFAM" id="SSF81606">
    <property type="entry name" value="PP2C-like"/>
    <property type="match status" value="1"/>
</dbReference>
<keyword evidence="4" id="KW-1185">Reference proteome</keyword>
<comment type="catalytic activity">
    <reaction evidence="1">
        <text>O-phospho-L-seryl-[protein] + H2O = L-seryl-[protein] + phosphate</text>
        <dbReference type="Rhea" id="RHEA:20629"/>
        <dbReference type="Rhea" id="RHEA-COMP:9863"/>
        <dbReference type="Rhea" id="RHEA-COMP:11604"/>
        <dbReference type="ChEBI" id="CHEBI:15377"/>
        <dbReference type="ChEBI" id="CHEBI:29999"/>
        <dbReference type="ChEBI" id="CHEBI:43474"/>
        <dbReference type="ChEBI" id="CHEBI:83421"/>
        <dbReference type="EC" id="3.1.3.16"/>
    </reaction>
</comment>
<comment type="similarity">
    <text evidence="1">Belongs to the PP2C family.</text>
</comment>
<dbReference type="PROSITE" id="PS51746">
    <property type="entry name" value="PPM_2"/>
    <property type="match status" value="1"/>
</dbReference>
<name>B6AF53_CRYMR</name>
<keyword evidence="1" id="KW-0479">Metal-binding</keyword>
<evidence type="ECO:0000256" key="1">
    <source>
        <dbReference type="RuleBase" id="RU366020"/>
    </source>
</evidence>
<keyword evidence="1" id="KW-0464">Manganese</keyword>
<dbReference type="OMA" id="NIMCIAD"/>
<dbReference type="InterPro" id="IPR036457">
    <property type="entry name" value="PPM-type-like_dom_sf"/>
</dbReference>
<keyword evidence="1" id="KW-0460">Magnesium</keyword>
<dbReference type="OrthoDB" id="60843at2759"/>
<dbReference type="Gene3D" id="3.60.40.10">
    <property type="entry name" value="PPM-type phosphatase domain"/>
    <property type="match status" value="1"/>
</dbReference>
<comment type="cofactor">
    <cofactor evidence="1">
        <name>Mn(2+)</name>
        <dbReference type="ChEBI" id="CHEBI:29035"/>
    </cofactor>
</comment>
<dbReference type="VEuPathDB" id="CryptoDB:CMU_014960"/>
<dbReference type="GeneID" id="6996234"/>
<protein>
    <recommendedName>
        <fullName evidence="1">Protein phosphatase</fullName>
        <ecNumber evidence="1">3.1.3.16</ecNumber>
    </recommendedName>
</protein>
<reference evidence="3" key="1">
    <citation type="submission" date="2008-06" db="EMBL/GenBank/DDBJ databases">
        <authorList>
            <person name="Lorenzi H."/>
            <person name="Inman J."/>
            <person name="Miller J."/>
            <person name="Schobel S."/>
            <person name="Amedeo P."/>
            <person name="Caler E.V."/>
            <person name="da Silva J."/>
        </authorList>
    </citation>
    <scope>NUCLEOTIDE SEQUENCE [LARGE SCALE GENOMIC DNA]</scope>
    <source>
        <strain evidence="3">RN66</strain>
    </source>
</reference>
<dbReference type="EC" id="3.1.3.16" evidence="1"/>
<dbReference type="GO" id="GO:0004722">
    <property type="term" value="F:protein serine/threonine phosphatase activity"/>
    <property type="evidence" value="ECO:0007669"/>
    <property type="project" value="UniProtKB-EC"/>
</dbReference>
<accession>B6AF53</accession>